<protein>
    <submittedName>
        <fullName evidence="1">Uncharacterized protein</fullName>
    </submittedName>
</protein>
<proteinExistence type="predicted"/>
<organism evidence="1">
    <name type="scientific">marine metagenome</name>
    <dbReference type="NCBI Taxonomy" id="408172"/>
    <lineage>
        <taxon>unclassified sequences</taxon>
        <taxon>metagenomes</taxon>
        <taxon>ecological metagenomes</taxon>
    </lineage>
</organism>
<evidence type="ECO:0000313" key="1">
    <source>
        <dbReference type="EMBL" id="SVB98703.1"/>
    </source>
</evidence>
<name>A0A382IIK9_9ZZZZ</name>
<gene>
    <name evidence="1" type="ORF">METZ01_LOCUS251557</name>
</gene>
<dbReference type="AlphaFoldDB" id="A0A382IIK9"/>
<sequence length="210" mass="25650">MTYLTVETIPTRNWKQNLDIRDISILHRDKSRTKNQYVANRRIHYLWFHYLKLCMNLEQIGYRVQKKKKGNHQPSIIEKEIKVIVNKDIYKDWSLNTLHKMKFHNWYKDQKHFILFYEGGFEVKGRQQYKHLVRKFNVFIEYQNGMESFEYTRGDMTKIMKVSEDILELYQKERYDKEKFGSRQYDSVVRSDVKNCENIILAVCEGRFPN</sequence>
<reference evidence="1" key="1">
    <citation type="submission" date="2018-05" db="EMBL/GenBank/DDBJ databases">
        <authorList>
            <person name="Lanie J.A."/>
            <person name="Ng W.-L."/>
            <person name="Kazmierczak K.M."/>
            <person name="Andrzejewski T.M."/>
            <person name="Davidsen T.M."/>
            <person name="Wayne K.J."/>
            <person name="Tettelin H."/>
            <person name="Glass J.I."/>
            <person name="Rusch D."/>
            <person name="Podicherti R."/>
            <person name="Tsui H.-C.T."/>
            <person name="Winkler M.E."/>
        </authorList>
    </citation>
    <scope>NUCLEOTIDE SEQUENCE</scope>
</reference>
<accession>A0A382IIK9</accession>
<dbReference type="EMBL" id="UINC01067235">
    <property type="protein sequence ID" value="SVB98703.1"/>
    <property type="molecule type" value="Genomic_DNA"/>
</dbReference>